<dbReference type="EMBL" id="KV429041">
    <property type="protein sequence ID" value="KZT72463.1"/>
    <property type="molecule type" value="Genomic_DNA"/>
</dbReference>
<organism evidence="2 3">
    <name type="scientific">Daedalea quercina L-15889</name>
    <dbReference type="NCBI Taxonomy" id="1314783"/>
    <lineage>
        <taxon>Eukaryota</taxon>
        <taxon>Fungi</taxon>
        <taxon>Dikarya</taxon>
        <taxon>Basidiomycota</taxon>
        <taxon>Agaricomycotina</taxon>
        <taxon>Agaricomycetes</taxon>
        <taxon>Polyporales</taxon>
        <taxon>Fomitopsis</taxon>
    </lineage>
</organism>
<evidence type="ECO:0000256" key="1">
    <source>
        <dbReference type="SAM" id="MobiDB-lite"/>
    </source>
</evidence>
<dbReference type="AlphaFoldDB" id="A0A165STB6"/>
<feature type="region of interest" description="Disordered" evidence="1">
    <location>
        <begin position="234"/>
        <end position="265"/>
    </location>
</feature>
<proteinExistence type="predicted"/>
<evidence type="ECO:0000313" key="3">
    <source>
        <dbReference type="Proteomes" id="UP000076727"/>
    </source>
</evidence>
<keyword evidence="3" id="KW-1185">Reference proteome</keyword>
<gene>
    <name evidence="2" type="ORF">DAEQUDRAFT_36811</name>
</gene>
<evidence type="ECO:0000313" key="2">
    <source>
        <dbReference type="EMBL" id="KZT72463.1"/>
    </source>
</evidence>
<sequence length="300" mass="33152">MIAKRYDWIPEYSAFMAMMQGLPEPTDALPPRDKLRQFLKTERVGPTPRVVEVINELYGDDCVLYLSESTLWASASRHGVAIVPLYNYIANVDPQRPKWTPATLRDDVHEQVRELFYRDSNGFVVYAGTYKLVKGPELHGVTVPDHGRLHLNSNVMKMLARRTLGSSERNEAVFNMVFAGYVQGLLPFGMIALQCVGYKEGFDDALQAWSAQFARRSSDGGQPSLGVAVKAEPKTVPAPPAKRKCETEAAIEAPTDPRKRKKTGSELVIEPVASAVARPAKKALKAKAVKAAATAVKREQ</sequence>
<dbReference type="OrthoDB" id="3060478at2759"/>
<protein>
    <submittedName>
        <fullName evidence="2">Uncharacterized protein</fullName>
    </submittedName>
</protein>
<name>A0A165STB6_9APHY</name>
<accession>A0A165STB6</accession>
<reference evidence="2 3" key="1">
    <citation type="journal article" date="2016" name="Mol. Biol. Evol.">
        <title>Comparative Genomics of Early-Diverging Mushroom-Forming Fungi Provides Insights into the Origins of Lignocellulose Decay Capabilities.</title>
        <authorList>
            <person name="Nagy L.G."/>
            <person name="Riley R."/>
            <person name="Tritt A."/>
            <person name="Adam C."/>
            <person name="Daum C."/>
            <person name="Floudas D."/>
            <person name="Sun H."/>
            <person name="Yadav J.S."/>
            <person name="Pangilinan J."/>
            <person name="Larsson K.H."/>
            <person name="Matsuura K."/>
            <person name="Barry K."/>
            <person name="Labutti K."/>
            <person name="Kuo R."/>
            <person name="Ohm R.A."/>
            <person name="Bhattacharya S.S."/>
            <person name="Shirouzu T."/>
            <person name="Yoshinaga Y."/>
            <person name="Martin F.M."/>
            <person name="Grigoriev I.V."/>
            <person name="Hibbett D.S."/>
        </authorList>
    </citation>
    <scope>NUCLEOTIDE SEQUENCE [LARGE SCALE GENOMIC DNA]</scope>
    <source>
        <strain evidence="2 3">L-15889</strain>
    </source>
</reference>
<dbReference type="Proteomes" id="UP000076727">
    <property type="component" value="Unassembled WGS sequence"/>
</dbReference>